<dbReference type="EMBL" id="CAEZSW010000026">
    <property type="protein sequence ID" value="CAB4550327.1"/>
    <property type="molecule type" value="Genomic_DNA"/>
</dbReference>
<name>A0A6J6CG14_9ZZZZ</name>
<reference evidence="1" key="1">
    <citation type="submission" date="2020-05" db="EMBL/GenBank/DDBJ databases">
        <authorList>
            <person name="Chiriac C."/>
            <person name="Salcher M."/>
            <person name="Ghai R."/>
            <person name="Kavagutti S V."/>
        </authorList>
    </citation>
    <scope>NUCLEOTIDE SEQUENCE</scope>
</reference>
<protein>
    <submittedName>
        <fullName evidence="1">Unannotated protein</fullName>
    </submittedName>
</protein>
<sequence length="45" mass="4495">MAAVTNRGAVRPGTAAVVINTSAAAIYGVSNSRCLFARSSVISLA</sequence>
<gene>
    <name evidence="1" type="ORF">UFOPK1508_00372</name>
</gene>
<dbReference type="AlphaFoldDB" id="A0A6J6CG14"/>
<evidence type="ECO:0000313" key="1">
    <source>
        <dbReference type="EMBL" id="CAB4550327.1"/>
    </source>
</evidence>
<accession>A0A6J6CG14</accession>
<proteinExistence type="predicted"/>
<organism evidence="1">
    <name type="scientific">freshwater metagenome</name>
    <dbReference type="NCBI Taxonomy" id="449393"/>
    <lineage>
        <taxon>unclassified sequences</taxon>
        <taxon>metagenomes</taxon>
        <taxon>ecological metagenomes</taxon>
    </lineage>
</organism>